<dbReference type="Proteomes" id="UP001058974">
    <property type="component" value="Chromosome 7"/>
</dbReference>
<dbReference type="Gramene" id="Psat07G0363500-T1">
    <property type="protein sequence ID" value="KAI5387617.1"/>
    <property type="gene ID" value="KIW84_073635"/>
</dbReference>
<dbReference type="InterPro" id="IPR000157">
    <property type="entry name" value="TIR_dom"/>
</dbReference>
<evidence type="ECO:0000256" key="3">
    <source>
        <dbReference type="ARBA" id="ARBA00023027"/>
    </source>
</evidence>
<dbReference type="InterPro" id="IPR035897">
    <property type="entry name" value="Toll_tir_struct_dom_sf"/>
</dbReference>
<comment type="catalytic activity">
    <reaction evidence="4">
        <text>NAD(+) + H2O = ADP-D-ribose + nicotinamide + H(+)</text>
        <dbReference type="Rhea" id="RHEA:16301"/>
        <dbReference type="ChEBI" id="CHEBI:15377"/>
        <dbReference type="ChEBI" id="CHEBI:15378"/>
        <dbReference type="ChEBI" id="CHEBI:17154"/>
        <dbReference type="ChEBI" id="CHEBI:57540"/>
        <dbReference type="ChEBI" id="CHEBI:57967"/>
        <dbReference type="EC" id="3.2.2.6"/>
    </reaction>
    <physiologicalReaction direction="left-to-right" evidence="4">
        <dbReference type="Rhea" id="RHEA:16302"/>
    </physiologicalReaction>
</comment>
<dbReference type="SUPFAM" id="SSF52200">
    <property type="entry name" value="Toll/Interleukin receptor TIR domain"/>
    <property type="match status" value="1"/>
</dbReference>
<evidence type="ECO:0000256" key="4">
    <source>
        <dbReference type="ARBA" id="ARBA00047304"/>
    </source>
</evidence>
<evidence type="ECO:0000259" key="5">
    <source>
        <dbReference type="PROSITE" id="PS50104"/>
    </source>
</evidence>
<keyword evidence="3" id="KW-0520">NAD</keyword>
<comment type="caution">
    <text evidence="6">The sequence shown here is derived from an EMBL/GenBank/DDBJ whole genome shotgun (WGS) entry which is preliminary data.</text>
</comment>
<evidence type="ECO:0000313" key="6">
    <source>
        <dbReference type="EMBL" id="KAI5387617.1"/>
    </source>
</evidence>
<evidence type="ECO:0000256" key="1">
    <source>
        <dbReference type="ARBA" id="ARBA00011982"/>
    </source>
</evidence>
<accession>A0A9D4VQK6</accession>
<dbReference type="EC" id="3.2.2.6" evidence="1"/>
<dbReference type="GO" id="GO:0007165">
    <property type="term" value="P:signal transduction"/>
    <property type="evidence" value="ECO:0007669"/>
    <property type="project" value="InterPro"/>
</dbReference>
<dbReference type="PROSITE" id="PS50104">
    <property type="entry name" value="TIR"/>
    <property type="match status" value="1"/>
</dbReference>
<feature type="domain" description="TIR" evidence="5">
    <location>
        <begin position="19"/>
        <end position="171"/>
    </location>
</feature>
<dbReference type="EMBL" id="JAMSHJ010000007">
    <property type="protein sequence ID" value="KAI5387617.1"/>
    <property type="molecule type" value="Genomic_DNA"/>
</dbReference>
<dbReference type="Gene3D" id="3.40.50.10140">
    <property type="entry name" value="Toll/interleukin-1 receptor homology (TIR) domain"/>
    <property type="match status" value="1"/>
</dbReference>
<dbReference type="AlphaFoldDB" id="A0A9D4VQK6"/>
<protein>
    <recommendedName>
        <fullName evidence="1">ADP-ribosyl cyclase/cyclic ADP-ribose hydrolase</fullName>
        <ecNumber evidence="1">3.2.2.6</ecNumber>
    </recommendedName>
</protein>
<proteinExistence type="predicted"/>
<evidence type="ECO:0000313" key="7">
    <source>
        <dbReference type="Proteomes" id="UP001058974"/>
    </source>
</evidence>
<keyword evidence="7" id="KW-1185">Reference proteome</keyword>
<evidence type="ECO:0000256" key="2">
    <source>
        <dbReference type="ARBA" id="ARBA00022801"/>
    </source>
</evidence>
<dbReference type="PANTHER" id="PTHR32009:SF39">
    <property type="entry name" value="TIR DOMAIN-CONTAINING PROTEIN"/>
    <property type="match status" value="1"/>
</dbReference>
<dbReference type="GO" id="GO:0061809">
    <property type="term" value="F:NAD+ nucleosidase activity, cyclic ADP-ribose generating"/>
    <property type="evidence" value="ECO:0007669"/>
    <property type="project" value="UniProtKB-EC"/>
</dbReference>
<name>A0A9D4VQK6_PEA</name>
<keyword evidence="2" id="KW-0378">Hydrolase</keyword>
<gene>
    <name evidence="6" type="ORF">KIW84_073635</name>
</gene>
<sequence length="171" mass="19699">MGGQKLQGPNTLKETVVEKKLNLTISQLEENRCKACAVFNLVSAALQRKGIYAFRDDTKLNKGESIAPELLRVIQHSQIFIVVFSKNYASSTWCLRELEHILLHCGQPPEKRLLPVFYDVDPSDVRHQKGTYDEALAKHEQRFQQDSDKVRRWREVLAQVADLSGWDVRHK</sequence>
<dbReference type="SMART" id="SM00255">
    <property type="entry name" value="TIR"/>
    <property type="match status" value="1"/>
</dbReference>
<organism evidence="6 7">
    <name type="scientific">Pisum sativum</name>
    <name type="common">Garden pea</name>
    <name type="synonym">Lathyrus oleraceus</name>
    <dbReference type="NCBI Taxonomy" id="3888"/>
    <lineage>
        <taxon>Eukaryota</taxon>
        <taxon>Viridiplantae</taxon>
        <taxon>Streptophyta</taxon>
        <taxon>Embryophyta</taxon>
        <taxon>Tracheophyta</taxon>
        <taxon>Spermatophyta</taxon>
        <taxon>Magnoliopsida</taxon>
        <taxon>eudicotyledons</taxon>
        <taxon>Gunneridae</taxon>
        <taxon>Pentapetalae</taxon>
        <taxon>rosids</taxon>
        <taxon>fabids</taxon>
        <taxon>Fabales</taxon>
        <taxon>Fabaceae</taxon>
        <taxon>Papilionoideae</taxon>
        <taxon>50 kb inversion clade</taxon>
        <taxon>NPAAA clade</taxon>
        <taxon>Hologalegina</taxon>
        <taxon>IRL clade</taxon>
        <taxon>Fabeae</taxon>
        <taxon>Lathyrus</taxon>
    </lineage>
</organism>
<dbReference type="Pfam" id="PF01582">
    <property type="entry name" value="TIR"/>
    <property type="match status" value="1"/>
</dbReference>
<dbReference type="PANTHER" id="PTHR32009">
    <property type="entry name" value="TMV RESISTANCE PROTEIN N-LIKE"/>
    <property type="match status" value="1"/>
</dbReference>
<reference evidence="6 7" key="1">
    <citation type="journal article" date="2022" name="Nat. Genet.">
        <title>Improved pea reference genome and pan-genome highlight genomic features and evolutionary characteristics.</title>
        <authorList>
            <person name="Yang T."/>
            <person name="Liu R."/>
            <person name="Luo Y."/>
            <person name="Hu S."/>
            <person name="Wang D."/>
            <person name="Wang C."/>
            <person name="Pandey M.K."/>
            <person name="Ge S."/>
            <person name="Xu Q."/>
            <person name="Li N."/>
            <person name="Li G."/>
            <person name="Huang Y."/>
            <person name="Saxena R.K."/>
            <person name="Ji Y."/>
            <person name="Li M."/>
            <person name="Yan X."/>
            <person name="He Y."/>
            <person name="Liu Y."/>
            <person name="Wang X."/>
            <person name="Xiang C."/>
            <person name="Varshney R.K."/>
            <person name="Ding H."/>
            <person name="Gao S."/>
            <person name="Zong X."/>
        </authorList>
    </citation>
    <scope>NUCLEOTIDE SEQUENCE [LARGE SCALE GENOMIC DNA]</scope>
    <source>
        <strain evidence="6 7">cv. Zhongwan 6</strain>
    </source>
</reference>